<comment type="caution">
    <text evidence="2">The sequence shown here is derived from an EMBL/GenBank/DDBJ whole genome shotgun (WGS) entry which is preliminary data.</text>
</comment>
<gene>
    <name evidence="2" type="ORF">QBC35DRAFT_450168</name>
</gene>
<reference evidence="2" key="1">
    <citation type="journal article" date="2023" name="Mol. Phylogenet. Evol.">
        <title>Genome-scale phylogeny and comparative genomics of the fungal order Sordariales.</title>
        <authorList>
            <person name="Hensen N."/>
            <person name="Bonometti L."/>
            <person name="Westerberg I."/>
            <person name="Brannstrom I.O."/>
            <person name="Guillou S."/>
            <person name="Cros-Aarteil S."/>
            <person name="Calhoun S."/>
            <person name="Haridas S."/>
            <person name="Kuo A."/>
            <person name="Mondo S."/>
            <person name="Pangilinan J."/>
            <person name="Riley R."/>
            <person name="LaButti K."/>
            <person name="Andreopoulos B."/>
            <person name="Lipzen A."/>
            <person name="Chen C."/>
            <person name="Yan M."/>
            <person name="Daum C."/>
            <person name="Ng V."/>
            <person name="Clum A."/>
            <person name="Steindorff A."/>
            <person name="Ohm R.A."/>
            <person name="Martin F."/>
            <person name="Silar P."/>
            <person name="Natvig D.O."/>
            <person name="Lalanne C."/>
            <person name="Gautier V."/>
            <person name="Ament-Velasquez S.L."/>
            <person name="Kruys A."/>
            <person name="Hutchinson M.I."/>
            <person name="Powell A.J."/>
            <person name="Barry K."/>
            <person name="Miller A.N."/>
            <person name="Grigoriev I.V."/>
            <person name="Debuchy R."/>
            <person name="Gladieux P."/>
            <person name="Hiltunen Thoren M."/>
            <person name="Johannesson H."/>
        </authorList>
    </citation>
    <scope>NUCLEOTIDE SEQUENCE</scope>
    <source>
        <strain evidence="2">PSN309</strain>
    </source>
</reference>
<reference evidence="2" key="2">
    <citation type="submission" date="2023-05" db="EMBL/GenBank/DDBJ databases">
        <authorList>
            <consortium name="Lawrence Berkeley National Laboratory"/>
            <person name="Steindorff A."/>
            <person name="Hensen N."/>
            <person name="Bonometti L."/>
            <person name="Westerberg I."/>
            <person name="Brannstrom I.O."/>
            <person name="Guillou S."/>
            <person name="Cros-Aarteil S."/>
            <person name="Calhoun S."/>
            <person name="Haridas S."/>
            <person name="Kuo A."/>
            <person name="Mondo S."/>
            <person name="Pangilinan J."/>
            <person name="Riley R."/>
            <person name="Labutti K."/>
            <person name="Andreopoulos B."/>
            <person name="Lipzen A."/>
            <person name="Chen C."/>
            <person name="Yanf M."/>
            <person name="Daum C."/>
            <person name="Ng V."/>
            <person name="Clum A."/>
            <person name="Ohm R."/>
            <person name="Martin F."/>
            <person name="Silar P."/>
            <person name="Natvig D."/>
            <person name="Lalanne C."/>
            <person name="Gautier V."/>
            <person name="Ament-Velasquez S.L."/>
            <person name="Kruys A."/>
            <person name="Hutchinson M.I."/>
            <person name="Powell A.J."/>
            <person name="Barry K."/>
            <person name="Miller A.N."/>
            <person name="Grigoriev I.V."/>
            <person name="Debuchy R."/>
            <person name="Gladieux P."/>
            <person name="Thoren M.H."/>
            <person name="Johannesson H."/>
        </authorList>
    </citation>
    <scope>NUCLEOTIDE SEQUENCE</scope>
    <source>
        <strain evidence="2">PSN309</strain>
    </source>
</reference>
<dbReference type="Proteomes" id="UP001302126">
    <property type="component" value="Unassembled WGS sequence"/>
</dbReference>
<organism evidence="2 3">
    <name type="scientific">Podospora australis</name>
    <dbReference type="NCBI Taxonomy" id="1536484"/>
    <lineage>
        <taxon>Eukaryota</taxon>
        <taxon>Fungi</taxon>
        <taxon>Dikarya</taxon>
        <taxon>Ascomycota</taxon>
        <taxon>Pezizomycotina</taxon>
        <taxon>Sordariomycetes</taxon>
        <taxon>Sordariomycetidae</taxon>
        <taxon>Sordariales</taxon>
        <taxon>Podosporaceae</taxon>
        <taxon>Podospora</taxon>
    </lineage>
</organism>
<proteinExistence type="predicted"/>
<protein>
    <submittedName>
        <fullName evidence="2">Uncharacterized protein</fullName>
    </submittedName>
</protein>
<feature type="region of interest" description="Disordered" evidence="1">
    <location>
        <begin position="1"/>
        <end position="161"/>
    </location>
</feature>
<name>A0AAN6WXU9_9PEZI</name>
<feature type="compositionally biased region" description="Polar residues" evidence="1">
    <location>
        <begin position="33"/>
        <end position="50"/>
    </location>
</feature>
<feature type="compositionally biased region" description="Polar residues" evidence="1">
    <location>
        <begin position="103"/>
        <end position="112"/>
    </location>
</feature>
<evidence type="ECO:0000256" key="1">
    <source>
        <dbReference type="SAM" id="MobiDB-lite"/>
    </source>
</evidence>
<evidence type="ECO:0000313" key="3">
    <source>
        <dbReference type="Proteomes" id="UP001302126"/>
    </source>
</evidence>
<evidence type="ECO:0000313" key="2">
    <source>
        <dbReference type="EMBL" id="KAK4189541.1"/>
    </source>
</evidence>
<feature type="compositionally biased region" description="Polar residues" evidence="1">
    <location>
        <begin position="8"/>
        <end position="19"/>
    </location>
</feature>
<dbReference type="AlphaFoldDB" id="A0AAN6WXU9"/>
<keyword evidence="3" id="KW-1185">Reference proteome</keyword>
<dbReference type="EMBL" id="MU864374">
    <property type="protein sequence ID" value="KAK4189541.1"/>
    <property type="molecule type" value="Genomic_DNA"/>
</dbReference>
<feature type="compositionally biased region" description="Low complexity" evidence="1">
    <location>
        <begin position="82"/>
        <end position="96"/>
    </location>
</feature>
<accession>A0AAN6WXU9</accession>
<sequence length="161" mass="16730">MAEKPTSKHVTGLNTSSPLAASKSPDSDISPHTKPSSSVTADYFSASSASDRPPQVSFASGLKASDPRVPDAASPPIVGALSSGTSTTTVTSSFGSTEDRTDTLPSRQGSNDSGDRPIIASRKSSTASVTFRPPRNPSLPQGIPRKTDNQRLRHSSPEPVK</sequence>